<dbReference type="eggNOG" id="ENOG502SV5I">
    <property type="taxonomic scope" value="Eukaryota"/>
</dbReference>
<dbReference type="OrthoDB" id="3269515at2759"/>
<evidence type="ECO:0000313" key="2">
    <source>
        <dbReference type="EMBL" id="EIW73968.1"/>
    </source>
</evidence>
<dbReference type="OMA" id="TACKPVM"/>
<dbReference type="GeneID" id="19201559"/>
<accession>R7SCT2</accession>
<sequence>MAEVTVLVSPTSMRPRSPALGFNLAFGRQSQNDLTACKPVMVTLERPPPDLPAPKPTLSVAVPAPGESEPDGTSTSFPSSAPSSPVARSRAPKYDHNLLSPPRNTWKRPASPPKRPLSAPPTRTTFDAIEQSVIEVPKVAAPRPIFNRRAFTTSWTASTKGQVSRPPLRPTTFWRNTKRSGVTSASYSPSSYIIRRSTFIAAGLDLDKPTADLSALCVESRVGLIVLGPQHSGFQ</sequence>
<name>R7SCT2_CONPW</name>
<keyword evidence="3" id="KW-1185">Reference proteome</keyword>
<dbReference type="KEGG" id="cput:CONPUDRAFT_140691"/>
<feature type="compositionally biased region" description="Low complexity" evidence="1">
    <location>
        <begin position="73"/>
        <end position="89"/>
    </location>
</feature>
<dbReference type="Proteomes" id="UP000053558">
    <property type="component" value="Unassembled WGS sequence"/>
</dbReference>
<dbReference type="AlphaFoldDB" id="R7SCT2"/>
<protein>
    <submittedName>
        <fullName evidence="2">Uncharacterized protein</fullName>
    </submittedName>
</protein>
<dbReference type="RefSeq" id="XP_007775867.1">
    <property type="nucleotide sequence ID" value="XM_007777677.1"/>
</dbReference>
<reference evidence="3" key="1">
    <citation type="journal article" date="2012" name="Science">
        <title>The Paleozoic origin of enzymatic lignin decomposition reconstructed from 31 fungal genomes.</title>
        <authorList>
            <person name="Floudas D."/>
            <person name="Binder M."/>
            <person name="Riley R."/>
            <person name="Barry K."/>
            <person name="Blanchette R.A."/>
            <person name="Henrissat B."/>
            <person name="Martinez A.T."/>
            <person name="Otillar R."/>
            <person name="Spatafora J.W."/>
            <person name="Yadav J.S."/>
            <person name="Aerts A."/>
            <person name="Benoit I."/>
            <person name="Boyd A."/>
            <person name="Carlson A."/>
            <person name="Copeland A."/>
            <person name="Coutinho P.M."/>
            <person name="de Vries R.P."/>
            <person name="Ferreira P."/>
            <person name="Findley K."/>
            <person name="Foster B."/>
            <person name="Gaskell J."/>
            <person name="Glotzer D."/>
            <person name="Gorecki P."/>
            <person name="Heitman J."/>
            <person name="Hesse C."/>
            <person name="Hori C."/>
            <person name="Igarashi K."/>
            <person name="Jurgens J.A."/>
            <person name="Kallen N."/>
            <person name="Kersten P."/>
            <person name="Kohler A."/>
            <person name="Kuees U."/>
            <person name="Kumar T.K.A."/>
            <person name="Kuo A."/>
            <person name="LaButti K."/>
            <person name="Larrondo L.F."/>
            <person name="Lindquist E."/>
            <person name="Ling A."/>
            <person name="Lombard V."/>
            <person name="Lucas S."/>
            <person name="Lundell T."/>
            <person name="Martin R."/>
            <person name="McLaughlin D.J."/>
            <person name="Morgenstern I."/>
            <person name="Morin E."/>
            <person name="Murat C."/>
            <person name="Nagy L.G."/>
            <person name="Nolan M."/>
            <person name="Ohm R.A."/>
            <person name="Patyshakuliyeva A."/>
            <person name="Rokas A."/>
            <person name="Ruiz-Duenas F.J."/>
            <person name="Sabat G."/>
            <person name="Salamov A."/>
            <person name="Samejima M."/>
            <person name="Schmutz J."/>
            <person name="Slot J.C."/>
            <person name="St John F."/>
            <person name="Stenlid J."/>
            <person name="Sun H."/>
            <person name="Sun S."/>
            <person name="Syed K."/>
            <person name="Tsang A."/>
            <person name="Wiebenga A."/>
            <person name="Young D."/>
            <person name="Pisabarro A."/>
            <person name="Eastwood D.C."/>
            <person name="Martin F."/>
            <person name="Cullen D."/>
            <person name="Grigoriev I.V."/>
            <person name="Hibbett D.S."/>
        </authorList>
    </citation>
    <scope>NUCLEOTIDE SEQUENCE [LARGE SCALE GENOMIC DNA]</scope>
    <source>
        <strain evidence="3">RWD-64-598 SS2</strain>
    </source>
</reference>
<organism evidence="2 3">
    <name type="scientific">Coniophora puteana (strain RWD-64-598)</name>
    <name type="common">Brown rot fungus</name>
    <dbReference type="NCBI Taxonomy" id="741705"/>
    <lineage>
        <taxon>Eukaryota</taxon>
        <taxon>Fungi</taxon>
        <taxon>Dikarya</taxon>
        <taxon>Basidiomycota</taxon>
        <taxon>Agaricomycotina</taxon>
        <taxon>Agaricomycetes</taxon>
        <taxon>Agaricomycetidae</taxon>
        <taxon>Boletales</taxon>
        <taxon>Coniophorineae</taxon>
        <taxon>Coniophoraceae</taxon>
        <taxon>Coniophora</taxon>
    </lineage>
</organism>
<gene>
    <name evidence="2" type="ORF">CONPUDRAFT_140691</name>
</gene>
<dbReference type="EMBL" id="JH711597">
    <property type="protein sequence ID" value="EIW73968.1"/>
    <property type="molecule type" value="Genomic_DNA"/>
</dbReference>
<feature type="compositionally biased region" description="Pro residues" evidence="1">
    <location>
        <begin position="110"/>
        <end position="119"/>
    </location>
</feature>
<evidence type="ECO:0000256" key="1">
    <source>
        <dbReference type="SAM" id="MobiDB-lite"/>
    </source>
</evidence>
<feature type="region of interest" description="Disordered" evidence="1">
    <location>
        <begin position="43"/>
        <end position="123"/>
    </location>
</feature>
<proteinExistence type="predicted"/>
<evidence type="ECO:0000313" key="3">
    <source>
        <dbReference type="Proteomes" id="UP000053558"/>
    </source>
</evidence>